<protein>
    <submittedName>
        <fullName evidence="2">Uncharacterized protein</fullName>
    </submittedName>
</protein>
<keyword evidence="3" id="KW-1185">Reference proteome</keyword>
<evidence type="ECO:0000313" key="3">
    <source>
        <dbReference type="Proteomes" id="UP001258017"/>
    </source>
</evidence>
<reference evidence="2" key="1">
    <citation type="submission" date="2021-08" db="EMBL/GenBank/DDBJ databases">
        <authorList>
            <person name="Misof B."/>
            <person name="Oliver O."/>
            <person name="Podsiadlowski L."/>
            <person name="Donath A."/>
            <person name="Peters R."/>
            <person name="Mayer C."/>
            <person name="Rust J."/>
            <person name="Gunkel S."/>
            <person name="Lesny P."/>
            <person name="Martin S."/>
            <person name="Oeyen J.P."/>
            <person name="Petersen M."/>
            <person name="Panagiotis P."/>
            <person name="Wilbrandt J."/>
            <person name="Tanja T."/>
        </authorList>
    </citation>
    <scope>NUCLEOTIDE SEQUENCE</scope>
    <source>
        <strain evidence="2">GBR_01_08_01A</strain>
        <tissue evidence="2">Thorax + abdomen</tissue>
    </source>
</reference>
<dbReference type="Proteomes" id="UP001258017">
    <property type="component" value="Unassembled WGS sequence"/>
</dbReference>
<reference evidence="2" key="2">
    <citation type="journal article" date="2023" name="Commun. Biol.">
        <title>Intrasexual cuticular hydrocarbon dimorphism in a wasp sheds light on hydrocarbon biosynthesis genes in Hymenoptera.</title>
        <authorList>
            <person name="Moris V.C."/>
            <person name="Podsiadlowski L."/>
            <person name="Martin S."/>
            <person name="Oeyen J.P."/>
            <person name="Donath A."/>
            <person name="Petersen M."/>
            <person name="Wilbrandt J."/>
            <person name="Misof B."/>
            <person name="Liedtke D."/>
            <person name="Thamm M."/>
            <person name="Scheiner R."/>
            <person name="Schmitt T."/>
            <person name="Niehuis O."/>
        </authorList>
    </citation>
    <scope>NUCLEOTIDE SEQUENCE</scope>
    <source>
        <strain evidence="2">GBR_01_08_01A</strain>
    </source>
</reference>
<evidence type="ECO:0000313" key="2">
    <source>
        <dbReference type="EMBL" id="KAK2587643.1"/>
    </source>
</evidence>
<sequence length="152" mass="17202">MMRKTLDPIPAPKIVDASTLSQYAKLNEGIGDRKLVRRISRAGNLGLLVSSRDAAVRAASLPLVKTFFTHQQIFQFTTVDRIPWLNGQVGEADVTSHPNTDTTPRTREQWSPDNSDGGTGKHKPTQKWRPLQAFSTRRPFRKRFRPFLANFT</sequence>
<comment type="caution">
    <text evidence="2">The sequence shown here is derived from an EMBL/GenBank/DDBJ whole genome shotgun (WGS) entry which is preliminary data.</text>
</comment>
<organism evidence="2 3">
    <name type="scientific">Odynerus spinipes</name>
    <dbReference type="NCBI Taxonomy" id="1348599"/>
    <lineage>
        <taxon>Eukaryota</taxon>
        <taxon>Metazoa</taxon>
        <taxon>Ecdysozoa</taxon>
        <taxon>Arthropoda</taxon>
        <taxon>Hexapoda</taxon>
        <taxon>Insecta</taxon>
        <taxon>Pterygota</taxon>
        <taxon>Neoptera</taxon>
        <taxon>Endopterygota</taxon>
        <taxon>Hymenoptera</taxon>
        <taxon>Apocrita</taxon>
        <taxon>Aculeata</taxon>
        <taxon>Vespoidea</taxon>
        <taxon>Vespidae</taxon>
        <taxon>Eumeninae</taxon>
        <taxon>Odynerus</taxon>
    </lineage>
</organism>
<feature type="region of interest" description="Disordered" evidence="1">
    <location>
        <begin position="90"/>
        <end position="130"/>
    </location>
</feature>
<gene>
    <name evidence="2" type="ORF">KPH14_003766</name>
</gene>
<name>A0AAD9VUP5_9HYME</name>
<evidence type="ECO:0000256" key="1">
    <source>
        <dbReference type="SAM" id="MobiDB-lite"/>
    </source>
</evidence>
<accession>A0AAD9VUP5</accession>
<dbReference type="AlphaFoldDB" id="A0AAD9VUP5"/>
<proteinExistence type="predicted"/>
<dbReference type="EMBL" id="JAIFRP010000006">
    <property type="protein sequence ID" value="KAK2587643.1"/>
    <property type="molecule type" value="Genomic_DNA"/>
</dbReference>